<dbReference type="AlphaFoldDB" id="A0AAV0Y163"/>
<protein>
    <submittedName>
        <fullName evidence="1">Uncharacterized protein</fullName>
    </submittedName>
</protein>
<organism evidence="1 2">
    <name type="scientific">Macrosiphum euphorbiae</name>
    <name type="common">potato aphid</name>
    <dbReference type="NCBI Taxonomy" id="13131"/>
    <lineage>
        <taxon>Eukaryota</taxon>
        <taxon>Metazoa</taxon>
        <taxon>Ecdysozoa</taxon>
        <taxon>Arthropoda</taxon>
        <taxon>Hexapoda</taxon>
        <taxon>Insecta</taxon>
        <taxon>Pterygota</taxon>
        <taxon>Neoptera</taxon>
        <taxon>Paraneoptera</taxon>
        <taxon>Hemiptera</taxon>
        <taxon>Sternorrhyncha</taxon>
        <taxon>Aphidomorpha</taxon>
        <taxon>Aphidoidea</taxon>
        <taxon>Aphididae</taxon>
        <taxon>Macrosiphini</taxon>
        <taxon>Macrosiphum</taxon>
    </lineage>
</organism>
<proteinExistence type="predicted"/>
<reference evidence="1 2" key="1">
    <citation type="submission" date="2023-01" db="EMBL/GenBank/DDBJ databases">
        <authorList>
            <person name="Whitehead M."/>
        </authorList>
    </citation>
    <scope>NUCLEOTIDE SEQUENCE [LARGE SCALE GENOMIC DNA]</scope>
</reference>
<sequence length="72" mass="8354">MEVLDDIEAACVLFALYEEHESSYPEEFMKYYRMSITSFDELISLVGPKLSKQHTGLRVPISPEERLTVTLR</sequence>
<keyword evidence="2" id="KW-1185">Reference proteome</keyword>
<name>A0AAV0Y163_9HEMI</name>
<accession>A0AAV0Y163</accession>
<dbReference type="Proteomes" id="UP001160148">
    <property type="component" value="Unassembled WGS sequence"/>
</dbReference>
<comment type="caution">
    <text evidence="1">The sequence shown here is derived from an EMBL/GenBank/DDBJ whole genome shotgun (WGS) entry which is preliminary data.</text>
</comment>
<gene>
    <name evidence="1" type="ORF">MEUPH1_LOCUS27438</name>
</gene>
<dbReference type="EMBL" id="CARXXK010001118">
    <property type="protein sequence ID" value="CAI6373732.1"/>
    <property type="molecule type" value="Genomic_DNA"/>
</dbReference>
<evidence type="ECO:0000313" key="1">
    <source>
        <dbReference type="EMBL" id="CAI6373732.1"/>
    </source>
</evidence>
<evidence type="ECO:0000313" key="2">
    <source>
        <dbReference type="Proteomes" id="UP001160148"/>
    </source>
</evidence>